<feature type="transmembrane region" description="Helical" evidence="1">
    <location>
        <begin position="45"/>
        <end position="64"/>
    </location>
</feature>
<dbReference type="PANTHER" id="PTHR39594">
    <property type="entry name" value="PROTEIN YCHQ"/>
    <property type="match status" value="1"/>
</dbReference>
<accession>A0A3D8MBR8</accession>
<keyword evidence="1" id="KW-0472">Membrane</keyword>
<dbReference type="PANTHER" id="PTHR39594:SF1">
    <property type="entry name" value="PROTEIN YCHQ"/>
    <property type="match status" value="1"/>
</dbReference>
<name>A0A3D8MBR8_9ALTE</name>
<dbReference type="Proteomes" id="UP000256561">
    <property type="component" value="Unassembled WGS sequence"/>
</dbReference>
<dbReference type="OrthoDB" id="5588650at2"/>
<evidence type="ECO:0000313" key="3">
    <source>
        <dbReference type="Proteomes" id="UP000256561"/>
    </source>
</evidence>
<keyword evidence="3" id="KW-1185">Reference proteome</keyword>
<organism evidence="2 3">
    <name type="scientific">Alteromonas aestuariivivens</name>
    <dbReference type="NCBI Taxonomy" id="1938339"/>
    <lineage>
        <taxon>Bacteria</taxon>
        <taxon>Pseudomonadati</taxon>
        <taxon>Pseudomonadota</taxon>
        <taxon>Gammaproteobacteria</taxon>
        <taxon>Alteromonadales</taxon>
        <taxon>Alteromonadaceae</taxon>
        <taxon>Alteromonas/Salinimonas group</taxon>
        <taxon>Alteromonas</taxon>
    </lineage>
</organism>
<keyword evidence="1" id="KW-0812">Transmembrane</keyword>
<dbReference type="PIRSF" id="PIRSF005610">
    <property type="entry name" value="SirB"/>
    <property type="match status" value="1"/>
</dbReference>
<feature type="transmembrane region" description="Helical" evidence="1">
    <location>
        <begin position="6"/>
        <end position="25"/>
    </location>
</feature>
<dbReference type="EMBL" id="QRHA01000003">
    <property type="protein sequence ID" value="RDV27571.1"/>
    <property type="molecule type" value="Genomic_DNA"/>
</dbReference>
<proteinExistence type="predicted"/>
<gene>
    <name evidence="2" type="ORF">DXV75_05970</name>
</gene>
<keyword evidence="1" id="KW-1133">Transmembrane helix</keyword>
<feature type="transmembrane region" description="Helical" evidence="1">
    <location>
        <begin position="96"/>
        <end position="117"/>
    </location>
</feature>
<protein>
    <submittedName>
        <fullName evidence="2">Invasion protein</fullName>
    </submittedName>
</protein>
<dbReference type="InterPro" id="IPR007360">
    <property type="entry name" value="SirB"/>
</dbReference>
<comment type="caution">
    <text evidence="2">The sequence shown here is derived from an EMBL/GenBank/DDBJ whole genome shotgun (WGS) entry which is preliminary data.</text>
</comment>
<dbReference type="RefSeq" id="WP_115592470.1">
    <property type="nucleotide sequence ID" value="NZ_QRHA01000003.1"/>
</dbReference>
<dbReference type="AlphaFoldDB" id="A0A3D8MBR8"/>
<sequence>MYLMAKHIHLSAVALSIFLFVGRFLWSRFNASVLQKKWLKITPHIIDTVLLASALWLCFILSQYPFVNGWLTLKLFGVLAYILMGLIALKWARTSAVQWLGFVGALAFLAMTAHVAVTKQPLFF</sequence>
<evidence type="ECO:0000313" key="2">
    <source>
        <dbReference type="EMBL" id="RDV27571.1"/>
    </source>
</evidence>
<dbReference type="GO" id="GO:0005886">
    <property type="term" value="C:plasma membrane"/>
    <property type="evidence" value="ECO:0007669"/>
    <property type="project" value="TreeGrafter"/>
</dbReference>
<evidence type="ECO:0000256" key="1">
    <source>
        <dbReference type="SAM" id="Phobius"/>
    </source>
</evidence>
<feature type="transmembrane region" description="Helical" evidence="1">
    <location>
        <begin position="70"/>
        <end position="89"/>
    </location>
</feature>
<dbReference type="Pfam" id="PF04247">
    <property type="entry name" value="SirB"/>
    <property type="match status" value="1"/>
</dbReference>
<reference evidence="3" key="1">
    <citation type="submission" date="2018-08" db="EMBL/GenBank/DDBJ databases">
        <authorList>
            <person name="Zhang J."/>
            <person name="Du Z.-J."/>
        </authorList>
    </citation>
    <scope>NUCLEOTIDE SEQUENCE [LARGE SCALE GENOMIC DNA]</scope>
    <source>
        <strain evidence="3">KCTC 52655</strain>
    </source>
</reference>